<keyword evidence="2" id="KW-1185">Reference proteome</keyword>
<dbReference type="EMBL" id="VOIH02000001">
    <property type="protein sequence ID" value="KAF3455912.1"/>
    <property type="molecule type" value="Genomic_DNA"/>
</dbReference>
<comment type="caution">
    <text evidence="1">The sequence shown here is derived from an EMBL/GenBank/DDBJ whole genome shotgun (WGS) entry which is preliminary data.</text>
</comment>
<organism evidence="1 2">
    <name type="scientific">Rhamnella rubrinervis</name>
    <dbReference type="NCBI Taxonomy" id="2594499"/>
    <lineage>
        <taxon>Eukaryota</taxon>
        <taxon>Viridiplantae</taxon>
        <taxon>Streptophyta</taxon>
        <taxon>Embryophyta</taxon>
        <taxon>Tracheophyta</taxon>
        <taxon>Spermatophyta</taxon>
        <taxon>Magnoliopsida</taxon>
        <taxon>eudicotyledons</taxon>
        <taxon>Gunneridae</taxon>
        <taxon>Pentapetalae</taxon>
        <taxon>rosids</taxon>
        <taxon>fabids</taxon>
        <taxon>Rosales</taxon>
        <taxon>Rhamnaceae</taxon>
        <taxon>rhamnoid group</taxon>
        <taxon>Rhamneae</taxon>
        <taxon>Rhamnella</taxon>
    </lineage>
</organism>
<dbReference type="Proteomes" id="UP000796880">
    <property type="component" value="Unassembled WGS sequence"/>
</dbReference>
<name>A0A8K0HN32_9ROSA</name>
<dbReference type="OrthoDB" id="18975at2759"/>
<accession>A0A8K0HN32</accession>
<evidence type="ECO:0000313" key="2">
    <source>
        <dbReference type="Proteomes" id="UP000796880"/>
    </source>
</evidence>
<proteinExistence type="predicted"/>
<protein>
    <submittedName>
        <fullName evidence="1">Uncharacterized protein</fullName>
    </submittedName>
</protein>
<gene>
    <name evidence="1" type="ORF">FNV43_RR00555</name>
</gene>
<dbReference type="AlphaFoldDB" id="A0A8K0HN32"/>
<dbReference type="PANTHER" id="PTHR36337:SF1">
    <property type="entry name" value="OBSCURIN-LIKE PROTEIN"/>
    <property type="match status" value="1"/>
</dbReference>
<sequence>MAKQSATFFLEDWLKSISGCRNTLSSSNSSPSSARAIIQAWAELRDSLQHQSFHAQHLQSLKTLVNSQTSLHVADPQAKLVVSILSSQKLSLPHESYPLFLRLLYIWVMKSTRPSSVLIDSLVEVISRLFSTQFDNSNSPLFFSEGLLLLGSLSFVPLASECSKTVCLELVCRLLEDGYQLMGSSGGIIPYVLAGIGYALSSSVSVHYARILSSLLGIWGKEGGPSGSLSNGLMILHLMEWVTSSLINSRSAEKLNIFSNETLETLKVSSVPFAAVMAAAGVLRTLNKSAVSGLGLDIVSRLKIYLEDQIEAVARDLIPRTRDFVGAGNNLTDNLCLQCVALALARSGPVSSCATFFICLAFALLTEIFPLRRLYAKIIESLHGSSAGLRLTEVKEHLDSIPFKEAGAVTAVFCKQYASVDEGSQDEVENLIWNYCNHIYLEHRQVALVLRGKEEELLGDIDKIAESAFLMVVVFSLAVTKHKLNSKFNQETKVDVSVRILVSFSCLEYFRRIRLPEYMDTIRGVAVSVQENNSACVSFVESMPAYIDLTNGPDLTFPWKMEYIWSKDEVQTARILFYLRVIPTCIERLPTSVFKKVVAPTMFLYLGHPNGKVARASHSMFVSFISSGKINEDERVSLKEQLVFYYMQRSLLGYPDITPFEGLAAGVSALARHLPAGSPAIFYCIHSLVETAARLLREDLTQQSEPCKKILDLLLRLISLVDIQVLPDLMKLLAQLTVQLPEDGQNTVLNELYSQVADSDDVTRKPTLVSWLQSLSYLCVQANNGNVTSQSQESKENIIYVQAADSSSHSSINARL</sequence>
<dbReference type="InterPro" id="IPR016024">
    <property type="entry name" value="ARM-type_fold"/>
</dbReference>
<evidence type="ECO:0000313" key="1">
    <source>
        <dbReference type="EMBL" id="KAF3455912.1"/>
    </source>
</evidence>
<reference evidence="1" key="1">
    <citation type="submission" date="2020-03" db="EMBL/GenBank/DDBJ databases">
        <title>A high-quality chromosome-level genome assembly of a woody plant with both climbing and erect habits, Rhamnella rubrinervis.</title>
        <authorList>
            <person name="Lu Z."/>
            <person name="Yang Y."/>
            <person name="Zhu X."/>
            <person name="Sun Y."/>
        </authorList>
    </citation>
    <scope>NUCLEOTIDE SEQUENCE</scope>
    <source>
        <strain evidence="1">BYM</strain>
        <tissue evidence="1">Leaf</tissue>
    </source>
</reference>
<dbReference type="PANTHER" id="PTHR36337">
    <property type="entry name" value="OBSCURIN-LIKE PROTEIN"/>
    <property type="match status" value="1"/>
</dbReference>
<dbReference type="SUPFAM" id="SSF48371">
    <property type="entry name" value="ARM repeat"/>
    <property type="match status" value="1"/>
</dbReference>